<dbReference type="AlphaFoldDB" id="A0AAW2ECT3"/>
<dbReference type="EMBL" id="JADYXP020000025">
    <property type="protein sequence ID" value="KAL0101027.1"/>
    <property type="molecule type" value="Genomic_DNA"/>
</dbReference>
<keyword evidence="1" id="KW-1133">Transmembrane helix</keyword>
<evidence type="ECO:0000256" key="1">
    <source>
        <dbReference type="SAM" id="Phobius"/>
    </source>
</evidence>
<gene>
    <name evidence="2" type="ORF">PUN28_019446</name>
</gene>
<feature type="transmembrane region" description="Helical" evidence="1">
    <location>
        <begin position="43"/>
        <end position="63"/>
    </location>
</feature>
<organism evidence="2 3">
    <name type="scientific">Cardiocondyla obscurior</name>
    <dbReference type="NCBI Taxonomy" id="286306"/>
    <lineage>
        <taxon>Eukaryota</taxon>
        <taxon>Metazoa</taxon>
        <taxon>Ecdysozoa</taxon>
        <taxon>Arthropoda</taxon>
        <taxon>Hexapoda</taxon>
        <taxon>Insecta</taxon>
        <taxon>Pterygota</taxon>
        <taxon>Neoptera</taxon>
        <taxon>Endopterygota</taxon>
        <taxon>Hymenoptera</taxon>
        <taxon>Apocrita</taxon>
        <taxon>Aculeata</taxon>
        <taxon>Formicoidea</taxon>
        <taxon>Formicidae</taxon>
        <taxon>Myrmicinae</taxon>
        <taxon>Cardiocondyla</taxon>
    </lineage>
</organism>
<keyword evidence="1" id="KW-0472">Membrane</keyword>
<evidence type="ECO:0000313" key="2">
    <source>
        <dbReference type="EMBL" id="KAL0101027.1"/>
    </source>
</evidence>
<proteinExistence type="predicted"/>
<sequence>MPLASRFNSSVTCLQHNALNIPTECYSVMKSAAYLLPVKCFKLFQICIIFYNLYTVWLCWLGAQIDINVQCIQYQRKRHFKLRLKA</sequence>
<name>A0AAW2ECT3_9HYME</name>
<keyword evidence="3" id="KW-1185">Reference proteome</keyword>
<protein>
    <submittedName>
        <fullName evidence="2">Uncharacterized protein</fullName>
    </submittedName>
</protein>
<reference evidence="2 3" key="1">
    <citation type="submission" date="2023-03" db="EMBL/GenBank/DDBJ databases">
        <title>High recombination rates correlate with genetic variation in Cardiocondyla obscurior ants.</title>
        <authorList>
            <person name="Errbii M."/>
        </authorList>
    </citation>
    <scope>NUCLEOTIDE SEQUENCE [LARGE SCALE GENOMIC DNA]</scope>
    <source>
        <strain evidence="2">Alpha-2009</strain>
        <tissue evidence="2">Whole body</tissue>
    </source>
</reference>
<keyword evidence="1" id="KW-0812">Transmembrane</keyword>
<dbReference type="Proteomes" id="UP001430953">
    <property type="component" value="Unassembled WGS sequence"/>
</dbReference>
<accession>A0AAW2ECT3</accession>
<evidence type="ECO:0000313" key="3">
    <source>
        <dbReference type="Proteomes" id="UP001430953"/>
    </source>
</evidence>
<comment type="caution">
    <text evidence="2">The sequence shown here is derived from an EMBL/GenBank/DDBJ whole genome shotgun (WGS) entry which is preliminary data.</text>
</comment>